<dbReference type="GO" id="GO:0004965">
    <property type="term" value="F:G protein-coupled GABA receptor activity"/>
    <property type="evidence" value="ECO:0007669"/>
    <property type="project" value="InterPro"/>
</dbReference>
<accession>A0A9P6R8D2</accession>
<feature type="transmembrane region" description="Helical" evidence="10">
    <location>
        <begin position="638"/>
        <end position="660"/>
    </location>
</feature>
<feature type="domain" description="G-protein coupled receptors family 3 profile" evidence="11">
    <location>
        <begin position="447"/>
        <end position="712"/>
    </location>
</feature>
<evidence type="ECO:0000259" key="11">
    <source>
        <dbReference type="PROSITE" id="PS50259"/>
    </source>
</evidence>
<evidence type="ECO:0000313" key="13">
    <source>
        <dbReference type="Proteomes" id="UP000823405"/>
    </source>
</evidence>
<evidence type="ECO:0000256" key="2">
    <source>
        <dbReference type="ARBA" id="ARBA00022692"/>
    </source>
</evidence>
<gene>
    <name evidence="12" type="primary">GABA-B-R2</name>
    <name evidence="12" type="ORF">BGZ97_009091</name>
</gene>
<feature type="transmembrane region" description="Helical" evidence="10">
    <location>
        <begin position="556"/>
        <end position="576"/>
    </location>
</feature>
<evidence type="ECO:0000256" key="9">
    <source>
        <dbReference type="SAM" id="MobiDB-lite"/>
    </source>
</evidence>
<feature type="region of interest" description="Disordered" evidence="9">
    <location>
        <begin position="909"/>
        <end position="943"/>
    </location>
</feature>
<dbReference type="PANTHER" id="PTHR10519">
    <property type="entry name" value="GABA-B RECEPTOR"/>
    <property type="match status" value="1"/>
</dbReference>
<evidence type="ECO:0000256" key="8">
    <source>
        <dbReference type="ARBA" id="ARBA00023224"/>
    </source>
</evidence>
<keyword evidence="8" id="KW-0807">Transducer</keyword>
<proteinExistence type="predicted"/>
<evidence type="ECO:0000256" key="5">
    <source>
        <dbReference type="ARBA" id="ARBA00023136"/>
    </source>
</evidence>
<dbReference type="PANTHER" id="PTHR10519:SF20">
    <property type="entry name" value="G-PROTEIN COUPLED RECEPTOR 156-RELATED"/>
    <property type="match status" value="1"/>
</dbReference>
<evidence type="ECO:0000256" key="7">
    <source>
        <dbReference type="ARBA" id="ARBA00023180"/>
    </source>
</evidence>
<keyword evidence="7" id="KW-0325">Glycoprotein</keyword>
<feature type="compositionally biased region" description="Basic and acidic residues" evidence="9">
    <location>
        <begin position="1022"/>
        <end position="1034"/>
    </location>
</feature>
<evidence type="ECO:0000256" key="3">
    <source>
        <dbReference type="ARBA" id="ARBA00022989"/>
    </source>
</evidence>
<keyword evidence="4" id="KW-0297">G-protein coupled receptor</keyword>
<keyword evidence="3 10" id="KW-1133">Transmembrane helix</keyword>
<dbReference type="InterPro" id="IPR000337">
    <property type="entry name" value="GPCR_3"/>
</dbReference>
<dbReference type="EMBL" id="JAAAIN010000429">
    <property type="protein sequence ID" value="KAG0314635.1"/>
    <property type="molecule type" value="Genomic_DNA"/>
</dbReference>
<dbReference type="PRINTS" id="PR01176">
    <property type="entry name" value="GABABRECEPTR"/>
</dbReference>
<keyword evidence="6 12" id="KW-0675">Receptor</keyword>
<dbReference type="SUPFAM" id="SSF53822">
    <property type="entry name" value="Periplasmic binding protein-like I"/>
    <property type="match status" value="1"/>
</dbReference>
<dbReference type="InterPro" id="IPR001828">
    <property type="entry name" value="ANF_lig-bd_rcpt"/>
</dbReference>
<dbReference type="CDD" id="cd15047">
    <property type="entry name" value="7tmC_GABA-B-like"/>
    <property type="match status" value="1"/>
</dbReference>
<feature type="transmembrane region" description="Helical" evidence="10">
    <location>
        <begin position="606"/>
        <end position="626"/>
    </location>
</feature>
<feature type="transmembrane region" description="Helical" evidence="10">
    <location>
        <begin position="446"/>
        <end position="472"/>
    </location>
</feature>
<dbReference type="PRINTS" id="PR00248">
    <property type="entry name" value="GPCRMGR"/>
</dbReference>
<keyword evidence="2 10" id="KW-0812">Transmembrane</keyword>
<keyword evidence="5 10" id="KW-0472">Membrane</keyword>
<feature type="transmembrane region" description="Helical" evidence="10">
    <location>
        <begin position="516"/>
        <end position="535"/>
    </location>
</feature>
<dbReference type="Gene3D" id="3.40.50.2300">
    <property type="match status" value="2"/>
</dbReference>
<name>A0A9P6R8D2_9FUNG</name>
<dbReference type="AlphaFoldDB" id="A0A9P6R8D2"/>
<comment type="caution">
    <text evidence="12">The sequence shown here is derived from an EMBL/GenBank/DDBJ whole genome shotgun (WGS) entry which is preliminary data.</text>
</comment>
<dbReference type="InterPro" id="IPR017978">
    <property type="entry name" value="GPCR_3_C"/>
</dbReference>
<evidence type="ECO:0000256" key="10">
    <source>
        <dbReference type="SAM" id="Phobius"/>
    </source>
</evidence>
<comment type="subcellular location">
    <subcellularLocation>
        <location evidence="1">Membrane</location>
        <topology evidence="1">Multi-pass membrane protein</topology>
    </subcellularLocation>
</comment>
<dbReference type="InterPro" id="IPR002455">
    <property type="entry name" value="GPCR3_GABA-B"/>
</dbReference>
<evidence type="ECO:0000256" key="1">
    <source>
        <dbReference type="ARBA" id="ARBA00004141"/>
    </source>
</evidence>
<feature type="transmembrane region" description="Helical" evidence="10">
    <location>
        <begin position="484"/>
        <end position="504"/>
    </location>
</feature>
<dbReference type="PROSITE" id="PS50259">
    <property type="entry name" value="G_PROTEIN_RECEP_F3_4"/>
    <property type="match status" value="1"/>
</dbReference>
<dbReference type="Proteomes" id="UP000823405">
    <property type="component" value="Unassembled WGS sequence"/>
</dbReference>
<dbReference type="Pfam" id="PF01094">
    <property type="entry name" value="ANF_receptor"/>
    <property type="match status" value="1"/>
</dbReference>
<dbReference type="GO" id="GO:0007214">
    <property type="term" value="P:gamma-aminobutyric acid signaling pathway"/>
    <property type="evidence" value="ECO:0007669"/>
    <property type="project" value="TreeGrafter"/>
</dbReference>
<reference evidence="12" key="1">
    <citation type="journal article" date="2020" name="Fungal Divers.">
        <title>Resolving the Mortierellaceae phylogeny through synthesis of multi-gene phylogenetics and phylogenomics.</title>
        <authorList>
            <person name="Vandepol N."/>
            <person name="Liber J."/>
            <person name="Desiro A."/>
            <person name="Na H."/>
            <person name="Kennedy M."/>
            <person name="Barry K."/>
            <person name="Grigoriev I.V."/>
            <person name="Miller A.N."/>
            <person name="O'Donnell K."/>
            <person name="Stajich J.E."/>
            <person name="Bonito G."/>
        </authorList>
    </citation>
    <scope>NUCLEOTIDE SEQUENCE</scope>
    <source>
        <strain evidence="12">NVP60</strain>
    </source>
</reference>
<evidence type="ECO:0000256" key="6">
    <source>
        <dbReference type="ARBA" id="ARBA00023170"/>
    </source>
</evidence>
<evidence type="ECO:0000313" key="12">
    <source>
        <dbReference type="EMBL" id="KAG0314635.1"/>
    </source>
</evidence>
<dbReference type="GO" id="GO:0038039">
    <property type="term" value="C:G protein-coupled receptor heterodimeric complex"/>
    <property type="evidence" value="ECO:0007669"/>
    <property type="project" value="TreeGrafter"/>
</dbReference>
<organism evidence="12 13">
    <name type="scientific">Linnemannia gamsii</name>
    <dbReference type="NCBI Taxonomy" id="64522"/>
    <lineage>
        <taxon>Eukaryota</taxon>
        <taxon>Fungi</taxon>
        <taxon>Fungi incertae sedis</taxon>
        <taxon>Mucoromycota</taxon>
        <taxon>Mortierellomycotina</taxon>
        <taxon>Mortierellomycetes</taxon>
        <taxon>Mortierellales</taxon>
        <taxon>Mortierellaceae</taxon>
        <taxon>Linnemannia</taxon>
    </lineage>
</organism>
<feature type="transmembrane region" description="Helical" evidence="10">
    <location>
        <begin position="666"/>
        <end position="690"/>
    </location>
</feature>
<feature type="region of interest" description="Disordered" evidence="9">
    <location>
        <begin position="982"/>
        <end position="1034"/>
    </location>
</feature>
<evidence type="ECO:0000256" key="4">
    <source>
        <dbReference type="ARBA" id="ARBA00023040"/>
    </source>
</evidence>
<protein>
    <submittedName>
        <fullName evidence="12">Metabotropic GABA-B receptor subtype 2, isoform C</fullName>
    </submittedName>
</protein>
<dbReference type="InterPro" id="IPR028082">
    <property type="entry name" value="Peripla_BP_I"/>
</dbReference>
<dbReference type="Pfam" id="PF00003">
    <property type="entry name" value="7tm_3"/>
    <property type="match status" value="1"/>
</dbReference>
<keyword evidence="13" id="KW-1185">Reference proteome</keyword>
<dbReference type="OrthoDB" id="5984008at2759"/>
<sequence>MTGANNSLYLTPNVTSREGLVEIKIGLLLPYSLPNNLTQQLTYSGTSAIRLAVSEINQNHLIPGAYITLVLKDSFNGADPDNSGAAQAIFSTVSLLQTEGGVSGVIGDVSSALTVQSALLTSRLDIPQCSYSAGSTQLSSKDDYGYFFRTIPTELMFGRVMMEFVASRGWQKVAVFYTGDELGSQMMDSISLQARKRNITIGYRRPFWEMESSSDIGPGLDALKASGQQIVLVAAVGEPQIRLMTEAVKRGLISKDYVWLTINQVTEPLLGTAGSTLKPSDLNGLFMFDNMLRLHGYQPYEEFLDKWSALNPEEYPYSGKRDISSNEAQAYSCMMVMANGFANAVNGNWTALHLLAAGRLGHKLMPTDMNTNYTGPGGPMVFDEMGDVVNGNFILYNFQNGRVVSIGTSYSGDFNLSSPPMYFDGTYNTPSDSAPLHVLNPAFGSAIGVVIVVIAGLSILFSLVTMVIVILYRNSQIIKASSPLFCCLELFGFILLYFSAIMGLDIPTKFVCIARPMTLNIGFVLVVSNIVAKNFRVYRIFHNIYVTKRVIRDSHLLKIVGTLMSVNLAIMMVWFLKTPPKLQQYIMADLTTYWDCSSQSGESTPFFVVLFIYNVSLLLIATYLAYRNRNVAANYNECREIAFVVYNILLSGCIAMPTVFLPQDQYLTKFFLSNVVLLFGTTVSLMFMFLPKLWKLFAQIERNIQMNRADTTGDESSFDGFLKQGPGGWLSAAAGDGGNGSGGSPIAEYGPGARKGSVGTMDESKGDTLKESHIGYMGVKFQNRYMPFLASWCMRRVILYPADKYFTAFEAGRPETAKTFSYITAKILSREPGNYILRVVGTGRHIFLLQVKDEDRLLHWHSLFENKQGHTFTTGSISNALLSPSGIPMMLSQNRNESDQTLQATLHGFQSTASSNGGKWGNRRGTGKVSMDDGDAGESSGGEYFSGIHSTAYLHGPPDGHLHPPHRHSASAYTMATFTASPRGSQDEEMGQGGVGNILGGERPMTMIETSSSSRRMMFGPLDRRTDPSTRDPL</sequence>